<dbReference type="STRING" id="128403.WA1_42430"/>
<organism evidence="1 2">
    <name type="scientific">Scytonema hofmannii PCC 7110</name>
    <dbReference type="NCBI Taxonomy" id="128403"/>
    <lineage>
        <taxon>Bacteria</taxon>
        <taxon>Bacillati</taxon>
        <taxon>Cyanobacteriota</taxon>
        <taxon>Cyanophyceae</taxon>
        <taxon>Nostocales</taxon>
        <taxon>Scytonemataceae</taxon>
        <taxon>Scytonema</taxon>
    </lineage>
</organism>
<dbReference type="AlphaFoldDB" id="A0A139WVB1"/>
<protein>
    <recommendedName>
        <fullName evidence="3">TIGR04255 family protein</fullName>
    </recommendedName>
</protein>
<evidence type="ECO:0008006" key="3">
    <source>
        <dbReference type="Google" id="ProtNLM"/>
    </source>
</evidence>
<gene>
    <name evidence="1" type="ORF">WA1_42430</name>
</gene>
<accession>A0A139WVB1</accession>
<keyword evidence="2" id="KW-1185">Reference proteome</keyword>
<name>A0A139WVB1_9CYAN</name>
<dbReference type="InterPro" id="IPR026349">
    <property type="entry name" value="CHP04255"/>
</dbReference>
<evidence type="ECO:0000313" key="2">
    <source>
        <dbReference type="Proteomes" id="UP000076925"/>
    </source>
</evidence>
<proteinExistence type="predicted"/>
<comment type="caution">
    <text evidence="1">The sequence shown here is derived from an EMBL/GenBank/DDBJ whole genome shotgun (WGS) entry which is preliminary data.</text>
</comment>
<dbReference type="RefSeq" id="WP_017748486.1">
    <property type="nucleotide sequence ID" value="NZ_KQ976354.1"/>
</dbReference>
<dbReference type="Proteomes" id="UP000076925">
    <property type="component" value="Unassembled WGS sequence"/>
</dbReference>
<reference evidence="1 2" key="1">
    <citation type="journal article" date="2013" name="Genome Biol. Evol.">
        <title>Genomes of Stigonematalean cyanobacteria (subsection V) and the evolution of oxygenic photosynthesis from prokaryotes to plastids.</title>
        <authorList>
            <person name="Dagan T."/>
            <person name="Roettger M."/>
            <person name="Stucken K."/>
            <person name="Landan G."/>
            <person name="Koch R."/>
            <person name="Major P."/>
            <person name="Gould S.B."/>
            <person name="Goremykin V.V."/>
            <person name="Rippka R."/>
            <person name="Tandeau de Marsac N."/>
            <person name="Gugger M."/>
            <person name="Lockhart P.J."/>
            <person name="Allen J.F."/>
            <person name="Brune I."/>
            <person name="Maus I."/>
            <person name="Puhler A."/>
            <person name="Martin W.F."/>
        </authorList>
    </citation>
    <scope>NUCLEOTIDE SEQUENCE [LARGE SCALE GENOMIC DNA]</scope>
    <source>
        <strain evidence="1 2">PCC 7110</strain>
    </source>
</reference>
<dbReference type="EMBL" id="ANNX02000047">
    <property type="protein sequence ID" value="KYC36371.1"/>
    <property type="molecule type" value="Genomic_DNA"/>
</dbReference>
<sequence length="265" mass="30151">MVNINPLIAQPPPEVPLENAPLVRVIAQVRFPPILSIEKKDFVGSFQEAIREKYPILKPEQTQGLVFGSQGVVQTTPQVTWRFVNTTDSWRVSLAPNFIALETTDYSSRSDFLERLKSVLIALNESFNPGIIERFGLRYIDRLVGQNLKDISSIVKPEIAGIIAAEFREYIHQTINESLFVIPEGGEQIIARWGIMPSGVTFDPDAIEPIAEPSWILDLDMSLLKNRDFSIEALMSEAQYFAERIYTFFRWAVEDDFLRRFGGKL</sequence>
<dbReference type="NCBIfam" id="TIGR04255">
    <property type="entry name" value="sporadTIGR04255"/>
    <property type="match status" value="1"/>
</dbReference>
<evidence type="ECO:0000313" key="1">
    <source>
        <dbReference type="EMBL" id="KYC36371.1"/>
    </source>
</evidence>